<protein>
    <submittedName>
        <fullName evidence="1">Uncharacterized protein</fullName>
    </submittedName>
</protein>
<dbReference type="EMBL" id="CM047586">
    <property type="protein sequence ID" value="KAI9908856.1"/>
    <property type="molecule type" value="Genomic_DNA"/>
</dbReference>
<name>A0ACC0VTR0_9STRA</name>
<evidence type="ECO:0000313" key="1">
    <source>
        <dbReference type="EMBL" id="KAI9908856.1"/>
    </source>
</evidence>
<evidence type="ECO:0000313" key="2">
    <source>
        <dbReference type="Proteomes" id="UP001163321"/>
    </source>
</evidence>
<gene>
    <name evidence="1" type="ORF">PsorP6_015151</name>
</gene>
<dbReference type="Proteomes" id="UP001163321">
    <property type="component" value="Chromosome 7"/>
</dbReference>
<organism evidence="1 2">
    <name type="scientific">Peronosclerospora sorghi</name>
    <dbReference type="NCBI Taxonomy" id="230839"/>
    <lineage>
        <taxon>Eukaryota</taxon>
        <taxon>Sar</taxon>
        <taxon>Stramenopiles</taxon>
        <taxon>Oomycota</taxon>
        <taxon>Peronosporomycetes</taxon>
        <taxon>Peronosporales</taxon>
        <taxon>Peronosporaceae</taxon>
        <taxon>Peronosclerospora</taxon>
    </lineage>
</organism>
<keyword evidence="2" id="KW-1185">Reference proteome</keyword>
<proteinExistence type="predicted"/>
<reference evidence="1 2" key="1">
    <citation type="journal article" date="2022" name="bioRxiv">
        <title>The genome of the oomycete Peronosclerospora sorghi, a cosmopolitan pathogen of maize and sorghum, is inflated with dispersed pseudogenes.</title>
        <authorList>
            <person name="Fletcher K."/>
            <person name="Martin F."/>
            <person name="Isakeit T."/>
            <person name="Cavanaugh K."/>
            <person name="Magill C."/>
            <person name="Michelmore R."/>
        </authorList>
    </citation>
    <scope>NUCLEOTIDE SEQUENCE [LARGE SCALE GENOMIC DNA]</scope>
    <source>
        <strain evidence="1">P6</strain>
    </source>
</reference>
<comment type="caution">
    <text evidence="1">The sequence shown here is derived from an EMBL/GenBank/DDBJ whole genome shotgun (WGS) entry which is preliminary data.</text>
</comment>
<sequence>MYKMPKRYLGQREAQLLDEKLMSHAHGFSIDQLMELAGLSVAAAITKEYPSTAIPSKEFKRVFVVAGPGNNGGDALVAARHLVVSSWQHFGYLPSIFYPKRSTKPSIQVKLGCRLVTQCEQLNISFLEDIQDAYGNGYICLGYANLDNVYDFIVDGIFGFSFSGTIRPPFDRVVRTLQKCQTPIVSIDIPSGWHVENGTLWFLADHFSHHSCNQIFALIGNEGGVGLEPHMLISLTAPKICARYFTGADKSHYVVAPQQLTSVRCRSLAREFDLELPEYPGAEQCVKLPIPY</sequence>
<accession>A0ACC0VTR0</accession>